<name>A0A0A2TDE6_9BACI</name>
<comment type="caution">
    <text evidence="5">The sequence shown here is derived from an EMBL/GenBank/DDBJ whole genome shotgun (WGS) entry which is preliminary data.</text>
</comment>
<keyword evidence="2" id="KW-0547">Nucleotide-binding</keyword>
<evidence type="ECO:0000259" key="4">
    <source>
        <dbReference type="PROSITE" id="PS50893"/>
    </source>
</evidence>
<dbReference type="Proteomes" id="UP000030147">
    <property type="component" value="Unassembled WGS sequence"/>
</dbReference>
<evidence type="ECO:0000313" key="5">
    <source>
        <dbReference type="EMBL" id="KGP72131.1"/>
    </source>
</evidence>
<dbReference type="SMART" id="SM00382">
    <property type="entry name" value="AAA"/>
    <property type="match status" value="1"/>
</dbReference>
<dbReference type="EMBL" id="AVBF01000037">
    <property type="protein sequence ID" value="KGP72131.1"/>
    <property type="molecule type" value="Genomic_DNA"/>
</dbReference>
<dbReference type="GO" id="GO:0016887">
    <property type="term" value="F:ATP hydrolysis activity"/>
    <property type="evidence" value="ECO:0007669"/>
    <property type="project" value="InterPro"/>
</dbReference>
<reference evidence="5 6" key="1">
    <citation type="journal article" date="2015" name="Stand. Genomic Sci.">
        <title>High quality draft genome sequence of the moderately halophilic bacterium Pontibacillus yanchengensis Y32(T) and comparison among Pontibacillus genomes.</title>
        <authorList>
            <person name="Huang J."/>
            <person name="Qiao Z.X."/>
            <person name="Tang J.W."/>
            <person name="Wang G."/>
        </authorList>
    </citation>
    <scope>NUCLEOTIDE SEQUENCE [LARGE SCALE GENOMIC DNA]</scope>
    <source>
        <strain evidence="5 6">Y32</strain>
    </source>
</reference>
<dbReference type="Pfam" id="PF00005">
    <property type="entry name" value="ABC_tran"/>
    <property type="match status" value="1"/>
</dbReference>
<feature type="domain" description="ABC transporter" evidence="4">
    <location>
        <begin position="2"/>
        <end position="220"/>
    </location>
</feature>
<dbReference type="OrthoDB" id="9804819at2"/>
<dbReference type="PANTHER" id="PTHR42711">
    <property type="entry name" value="ABC TRANSPORTER ATP-BINDING PROTEIN"/>
    <property type="match status" value="1"/>
</dbReference>
<dbReference type="PANTHER" id="PTHR42711:SF17">
    <property type="entry name" value="ABC TRANSPORTER ATP-BINDING PROTEIN"/>
    <property type="match status" value="1"/>
</dbReference>
<protein>
    <submittedName>
        <fullName evidence="5">Antibiotic ABC transporter ATP-binding protein</fullName>
    </submittedName>
</protein>
<evidence type="ECO:0000256" key="3">
    <source>
        <dbReference type="ARBA" id="ARBA00022840"/>
    </source>
</evidence>
<evidence type="ECO:0000313" key="6">
    <source>
        <dbReference type="Proteomes" id="UP000030147"/>
    </source>
</evidence>
<dbReference type="eggNOG" id="COG1131">
    <property type="taxonomic scope" value="Bacteria"/>
</dbReference>
<dbReference type="GO" id="GO:0005524">
    <property type="term" value="F:ATP binding"/>
    <property type="evidence" value="ECO:0007669"/>
    <property type="project" value="UniProtKB-KW"/>
</dbReference>
<dbReference type="Gene3D" id="3.40.50.300">
    <property type="entry name" value="P-loop containing nucleotide triphosphate hydrolases"/>
    <property type="match status" value="1"/>
</dbReference>
<dbReference type="CDD" id="cd03230">
    <property type="entry name" value="ABC_DR_subfamily_A"/>
    <property type="match status" value="1"/>
</dbReference>
<gene>
    <name evidence="5" type="ORF">N782_13945</name>
</gene>
<keyword evidence="6" id="KW-1185">Reference proteome</keyword>
<organism evidence="5 6">
    <name type="scientific">Pontibacillus yanchengensis Y32</name>
    <dbReference type="NCBI Taxonomy" id="1385514"/>
    <lineage>
        <taxon>Bacteria</taxon>
        <taxon>Bacillati</taxon>
        <taxon>Bacillota</taxon>
        <taxon>Bacilli</taxon>
        <taxon>Bacillales</taxon>
        <taxon>Bacillaceae</taxon>
        <taxon>Pontibacillus</taxon>
    </lineage>
</organism>
<dbReference type="InterPro" id="IPR003439">
    <property type="entry name" value="ABC_transporter-like_ATP-bd"/>
</dbReference>
<evidence type="ECO:0000256" key="2">
    <source>
        <dbReference type="ARBA" id="ARBA00022741"/>
    </source>
</evidence>
<sequence>MLEINKVNKRFGEETVLQDVDFLLQKGESVLLLGPNGAGKTTLIRIIMDFYRPDTGSVVWQSGKGNYKVGVVLQDPSIIDRLTVKEMIHYTRSLHKNPLSYEEVLQSCGLESQEKVRTENLSIGQKRRLTFSLALVGQPELLLMDEPTAGMDLSARKAFYQKIESLKQQGITILMTTHLLHEASMLGDRVLMLEKGMLKQDREIESITEESKWVRFSLKEESPLVSKRLEKIGFQYSTMQGKWEVNTSDADSLVRWLVTEQIQFEKLEIEKQTMDHFFEEMLDQEGDQNANSV</sequence>
<dbReference type="PROSITE" id="PS50893">
    <property type="entry name" value="ABC_TRANSPORTER_2"/>
    <property type="match status" value="1"/>
</dbReference>
<evidence type="ECO:0000256" key="1">
    <source>
        <dbReference type="ARBA" id="ARBA00022448"/>
    </source>
</evidence>
<accession>A0A0A2TDE6</accession>
<dbReference type="SUPFAM" id="SSF52540">
    <property type="entry name" value="P-loop containing nucleoside triphosphate hydrolases"/>
    <property type="match status" value="1"/>
</dbReference>
<proteinExistence type="predicted"/>
<dbReference type="AlphaFoldDB" id="A0A0A2TDE6"/>
<keyword evidence="3 5" id="KW-0067">ATP-binding</keyword>
<dbReference type="InterPro" id="IPR027417">
    <property type="entry name" value="P-loop_NTPase"/>
</dbReference>
<dbReference type="STRING" id="1385514.N782_13945"/>
<dbReference type="InterPro" id="IPR003593">
    <property type="entry name" value="AAA+_ATPase"/>
</dbReference>
<keyword evidence="1" id="KW-0813">Transport</keyword>
<dbReference type="InterPro" id="IPR050763">
    <property type="entry name" value="ABC_transporter_ATP-binding"/>
</dbReference>